<gene>
    <name evidence="7" type="ORF">AB433_07305</name>
</gene>
<dbReference type="Gene3D" id="3.40.630.10">
    <property type="entry name" value="Zn peptidases"/>
    <property type="match status" value="1"/>
</dbReference>
<keyword evidence="3" id="KW-0479">Metal-binding</keyword>
<protein>
    <submittedName>
        <fullName evidence="7">Uncharacterized protein</fullName>
    </submittedName>
</protein>
<dbReference type="PANTHER" id="PTHR12147:SF56">
    <property type="entry name" value="AMINOPEPTIDASE YDR415C-RELATED"/>
    <property type="match status" value="1"/>
</dbReference>
<dbReference type="OrthoDB" id="9778250at2"/>
<dbReference type="GO" id="GO:0008235">
    <property type="term" value="F:metalloexopeptidase activity"/>
    <property type="evidence" value="ECO:0007669"/>
    <property type="project" value="InterPro"/>
</dbReference>
<evidence type="ECO:0000313" key="7">
    <source>
        <dbReference type="EMBL" id="AKM09835.1"/>
    </source>
</evidence>
<accession>A0A0G3XE62</accession>
<sequence>MRTIFLAAASLSLASCATTATAPVTAPDAAGIEGDVRYLASDALAGRQTGTEGYQKASQYAADRFAALGVAPGGDNGTYFQAVPLRISNYGDEAKNTLTFSGPGAPTDWVKFEDYIPDSLGDEASGSIEAPLVFVGRGYVDARYGRDDFAGVDVKGKIAVVISGAPSFLGGEERAYFNGRASRELQARGAVGMISLQTEQSTKNFPFEELVGYYRHHPEATWLAADGTPYNERPGLRGYAAVNVDAARSLMAARQINFDEVVDKTNKADGAVPAFDMNMTARIGWDRTFKTVESRNVIGLIPGSDPKLRDEYVVMTAHLDHLGSMEADDSGDTIANGAMDNASGSAIMIDLARRLAINPPRRSVLVTLVTAEEMGLIGSSYNAQNPVVPADSVVANVNIDMPMLTYPISDVIAYGGERSTLFPVIEAATTRAGVALAQDPNPDEAFFVRSDHYSYIKEGVPSVYLDSGPGNGGQEALLSFIEAHYHQPSDEVDLIDYDQAARFADLGYEIAFGIANMDTRPVWKKGDFFGTAFDGPMAP</sequence>
<keyword evidence="5" id="KW-0378">Hydrolase</keyword>
<dbReference type="SUPFAM" id="SSF53187">
    <property type="entry name" value="Zn-dependent exopeptidases"/>
    <property type="match status" value="1"/>
</dbReference>
<dbReference type="KEGG" id="cna:AB433_07305"/>
<dbReference type="Gene3D" id="3.50.30.30">
    <property type="match status" value="1"/>
</dbReference>
<reference evidence="7 8" key="1">
    <citation type="submission" date="2015-06" db="EMBL/GenBank/DDBJ databases">
        <authorList>
            <person name="Zeng Y."/>
            <person name="Huang Y."/>
        </authorList>
    </citation>
    <scope>NUCLEOTIDE SEQUENCE [LARGE SCALE GENOMIC DNA]</scope>
    <source>
        <strain evidence="7 8">PQ-2</strain>
    </source>
</reference>
<evidence type="ECO:0000256" key="1">
    <source>
        <dbReference type="ARBA" id="ARBA00022438"/>
    </source>
</evidence>
<keyword evidence="2" id="KW-0645">Protease</keyword>
<evidence type="ECO:0000256" key="4">
    <source>
        <dbReference type="ARBA" id="ARBA00022729"/>
    </source>
</evidence>
<dbReference type="SUPFAM" id="SSF52025">
    <property type="entry name" value="PA domain"/>
    <property type="match status" value="1"/>
</dbReference>
<organism evidence="7 8">
    <name type="scientific">Croceicoccus naphthovorans</name>
    <dbReference type="NCBI Taxonomy" id="1348774"/>
    <lineage>
        <taxon>Bacteria</taxon>
        <taxon>Pseudomonadati</taxon>
        <taxon>Pseudomonadota</taxon>
        <taxon>Alphaproteobacteria</taxon>
        <taxon>Sphingomonadales</taxon>
        <taxon>Erythrobacteraceae</taxon>
        <taxon>Croceicoccus</taxon>
    </lineage>
</organism>
<dbReference type="AlphaFoldDB" id="A0A0G3XE62"/>
<dbReference type="GO" id="GO:0046872">
    <property type="term" value="F:metal ion binding"/>
    <property type="evidence" value="ECO:0007669"/>
    <property type="project" value="UniProtKB-KW"/>
</dbReference>
<dbReference type="STRING" id="1348774.AB433_07305"/>
<dbReference type="GO" id="GO:0004177">
    <property type="term" value="F:aminopeptidase activity"/>
    <property type="evidence" value="ECO:0007669"/>
    <property type="project" value="UniProtKB-KW"/>
</dbReference>
<keyword evidence="6" id="KW-0862">Zinc</keyword>
<dbReference type="InterPro" id="IPR046450">
    <property type="entry name" value="PA_dom_sf"/>
</dbReference>
<evidence type="ECO:0000256" key="6">
    <source>
        <dbReference type="ARBA" id="ARBA00022833"/>
    </source>
</evidence>
<dbReference type="PROSITE" id="PS51257">
    <property type="entry name" value="PROKAR_LIPOPROTEIN"/>
    <property type="match status" value="1"/>
</dbReference>
<dbReference type="CDD" id="cd04820">
    <property type="entry name" value="PA_M28_1_1"/>
    <property type="match status" value="1"/>
</dbReference>
<keyword evidence="4" id="KW-0732">Signal</keyword>
<dbReference type="Proteomes" id="UP000035287">
    <property type="component" value="Chromosome"/>
</dbReference>
<keyword evidence="8" id="KW-1185">Reference proteome</keyword>
<evidence type="ECO:0000256" key="5">
    <source>
        <dbReference type="ARBA" id="ARBA00022801"/>
    </source>
</evidence>
<dbReference type="InterPro" id="IPR045175">
    <property type="entry name" value="M28_fam"/>
</dbReference>
<dbReference type="GO" id="GO:0006508">
    <property type="term" value="P:proteolysis"/>
    <property type="evidence" value="ECO:0007669"/>
    <property type="project" value="UniProtKB-KW"/>
</dbReference>
<dbReference type="InterPro" id="IPR007484">
    <property type="entry name" value="Peptidase_M28"/>
</dbReference>
<evidence type="ECO:0000256" key="3">
    <source>
        <dbReference type="ARBA" id="ARBA00022723"/>
    </source>
</evidence>
<dbReference type="RefSeq" id="WP_047820519.1">
    <property type="nucleotide sequence ID" value="NZ_CP011770.1"/>
</dbReference>
<proteinExistence type="predicted"/>
<dbReference type="Pfam" id="PF04389">
    <property type="entry name" value="Peptidase_M28"/>
    <property type="match status" value="1"/>
</dbReference>
<keyword evidence="1" id="KW-0031">Aminopeptidase</keyword>
<evidence type="ECO:0000256" key="2">
    <source>
        <dbReference type="ARBA" id="ARBA00022670"/>
    </source>
</evidence>
<dbReference type="PATRIC" id="fig|1348774.3.peg.1527"/>
<name>A0A0G3XE62_9SPHN</name>
<dbReference type="PANTHER" id="PTHR12147">
    <property type="entry name" value="METALLOPEPTIDASE M28 FAMILY MEMBER"/>
    <property type="match status" value="1"/>
</dbReference>
<dbReference type="EMBL" id="CP011770">
    <property type="protein sequence ID" value="AKM09835.1"/>
    <property type="molecule type" value="Genomic_DNA"/>
</dbReference>
<evidence type="ECO:0000313" key="8">
    <source>
        <dbReference type="Proteomes" id="UP000035287"/>
    </source>
</evidence>